<keyword evidence="2" id="KW-1185">Reference proteome</keyword>
<organism evidence="1 2">
    <name type="scientific">Plakobranchus ocellatus</name>
    <dbReference type="NCBI Taxonomy" id="259542"/>
    <lineage>
        <taxon>Eukaryota</taxon>
        <taxon>Metazoa</taxon>
        <taxon>Spiralia</taxon>
        <taxon>Lophotrochozoa</taxon>
        <taxon>Mollusca</taxon>
        <taxon>Gastropoda</taxon>
        <taxon>Heterobranchia</taxon>
        <taxon>Euthyneura</taxon>
        <taxon>Panpulmonata</taxon>
        <taxon>Sacoglossa</taxon>
        <taxon>Placobranchoidea</taxon>
        <taxon>Plakobranchidae</taxon>
        <taxon>Plakobranchus</taxon>
    </lineage>
</organism>
<reference evidence="1 2" key="1">
    <citation type="journal article" date="2021" name="Elife">
        <title>Chloroplast acquisition without the gene transfer in kleptoplastic sea slugs, Plakobranchus ocellatus.</title>
        <authorList>
            <person name="Maeda T."/>
            <person name="Takahashi S."/>
            <person name="Yoshida T."/>
            <person name="Shimamura S."/>
            <person name="Takaki Y."/>
            <person name="Nagai Y."/>
            <person name="Toyoda A."/>
            <person name="Suzuki Y."/>
            <person name="Arimoto A."/>
            <person name="Ishii H."/>
            <person name="Satoh N."/>
            <person name="Nishiyama T."/>
            <person name="Hasebe M."/>
            <person name="Maruyama T."/>
            <person name="Minagawa J."/>
            <person name="Obokata J."/>
            <person name="Shigenobu S."/>
        </authorList>
    </citation>
    <scope>NUCLEOTIDE SEQUENCE [LARGE SCALE GENOMIC DNA]</scope>
</reference>
<gene>
    <name evidence="1" type="ORF">PoB_002995300</name>
</gene>
<evidence type="ECO:0000313" key="2">
    <source>
        <dbReference type="Proteomes" id="UP000735302"/>
    </source>
</evidence>
<name>A0AAV4A9Y3_9GAST</name>
<sequence length="138" mass="15653">MHSRLTEIGRLKSLRFMLVHTGNCLSYCLVAVQRHYWLSGSEPVRGYYIFLPKHELSMSPIKLIFSKTFCKKVIAAYCDFTRKCFSFLYIASPQQGDLRLLGPPSGQGAGSGARTRDRRVPADLRADSLTTDAPRKYF</sequence>
<proteinExistence type="predicted"/>
<protein>
    <submittedName>
        <fullName evidence="1">Uncharacterized protein</fullName>
    </submittedName>
</protein>
<evidence type="ECO:0000313" key="1">
    <source>
        <dbReference type="EMBL" id="GFO03448.1"/>
    </source>
</evidence>
<comment type="caution">
    <text evidence="1">The sequence shown here is derived from an EMBL/GenBank/DDBJ whole genome shotgun (WGS) entry which is preliminary data.</text>
</comment>
<accession>A0AAV4A9Y3</accession>
<dbReference type="Proteomes" id="UP000735302">
    <property type="component" value="Unassembled WGS sequence"/>
</dbReference>
<dbReference type="EMBL" id="BLXT01003725">
    <property type="protein sequence ID" value="GFO03448.1"/>
    <property type="molecule type" value="Genomic_DNA"/>
</dbReference>
<dbReference type="AlphaFoldDB" id="A0AAV4A9Y3"/>